<dbReference type="GO" id="GO:0008195">
    <property type="term" value="F:phosphatidate phosphatase activity"/>
    <property type="evidence" value="ECO:0007669"/>
    <property type="project" value="TreeGrafter"/>
</dbReference>
<proteinExistence type="inferred from homology"/>
<dbReference type="CDD" id="cd03390">
    <property type="entry name" value="PAP2_containing_1_like"/>
    <property type="match status" value="1"/>
</dbReference>
<dbReference type="AlphaFoldDB" id="A0A9Q3HAC3"/>
<dbReference type="SMART" id="SM00014">
    <property type="entry name" value="acidPPc"/>
    <property type="match status" value="1"/>
</dbReference>
<dbReference type="PANTHER" id="PTHR10165">
    <property type="entry name" value="LIPID PHOSPHATE PHOSPHATASE"/>
    <property type="match status" value="1"/>
</dbReference>
<evidence type="ECO:0000256" key="6">
    <source>
        <dbReference type="SAM" id="MobiDB-lite"/>
    </source>
</evidence>
<keyword evidence="4 7" id="KW-1133">Transmembrane helix</keyword>
<dbReference type="GO" id="GO:0046839">
    <property type="term" value="P:phospholipid dephosphorylation"/>
    <property type="evidence" value="ECO:0007669"/>
    <property type="project" value="TreeGrafter"/>
</dbReference>
<feature type="compositionally biased region" description="Low complexity" evidence="6">
    <location>
        <begin position="7"/>
        <end position="18"/>
    </location>
</feature>
<comment type="caution">
    <text evidence="9">The sequence shown here is derived from an EMBL/GenBank/DDBJ whole genome shotgun (WGS) entry which is preliminary data.</text>
</comment>
<dbReference type="GO" id="GO:0006644">
    <property type="term" value="P:phospholipid metabolic process"/>
    <property type="evidence" value="ECO:0007669"/>
    <property type="project" value="InterPro"/>
</dbReference>
<accession>A0A9Q3HAC3</accession>
<dbReference type="GO" id="GO:0016020">
    <property type="term" value="C:membrane"/>
    <property type="evidence" value="ECO:0007669"/>
    <property type="project" value="UniProtKB-SubCell"/>
</dbReference>
<gene>
    <name evidence="9" type="ORF">O181_036946</name>
</gene>
<evidence type="ECO:0000313" key="9">
    <source>
        <dbReference type="EMBL" id="MBW0497231.1"/>
    </source>
</evidence>
<dbReference type="EMBL" id="AVOT02014064">
    <property type="protein sequence ID" value="MBW0497231.1"/>
    <property type="molecule type" value="Genomic_DNA"/>
</dbReference>
<feature type="transmembrane region" description="Helical" evidence="7">
    <location>
        <begin position="215"/>
        <end position="235"/>
    </location>
</feature>
<feature type="transmembrane region" description="Helical" evidence="7">
    <location>
        <begin position="289"/>
        <end position="307"/>
    </location>
</feature>
<reference evidence="9" key="1">
    <citation type="submission" date="2021-03" db="EMBL/GenBank/DDBJ databases">
        <title>Draft genome sequence of rust myrtle Austropuccinia psidii MF-1, a brazilian biotype.</title>
        <authorList>
            <person name="Quecine M.C."/>
            <person name="Pachon D.M.R."/>
            <person name="Bonatelli M.L."/>
            <person name="Correr F.H."/>
            <person name="Franceschini L.M."/>
            <person name="Leite T.F."/>
            <person name="Margarido G.R.A."/>
            <person name="Almeida C.A."/>
            <person name="Ferrarezi J.A."/>
            <person name="Labate C.A."/>
        </authorList>
    </citation>
    <scope>NUCLEOTIDE SEQUENCE</scope>
    <source>
        <strain evidence="9">MF-1</strain>
    </source>
</reference>
<evidence type="ECO:0000256" key="7">
    <source>
        <dbReference type="SAM" id="Phobius"/>
    </source>
</evidence>
<organism evidence="9 10">
    <name type="scientific">Austropuccinia psidii MF-1</name>
    <dbReference type="NCBI Taxonomy" id="1389203"/>
    <lineage>
        <taxon>Eukaryota</taxon>
        <taxon>Fungi</taxon>
        <taxon>Dikarya</taxon>
        <taxon>Basidiomycota</taxon>
        <taxon>Pucciniomycotina</taxon>
        <taxon>Pucciniomycetes</taxon>
        <taxon>Pucciniales</taxon>
        <taxon>Sphaerophragmiaceae</taxon>
        <taxon>Austropuccinia</taxon>
    </lineage>
</organism>
<evidence type="ECO:0000313" key="10">
    <source>
        <dbReference type="Proteomes" id="UP000765509"/>
    </source>
</evidence>
<name>A0A9Q3HAC3_9BASI</name>
<evidence type="ECO:0000256" key="2">
    <source>
        <dbReference type="ARBA" id="ARBA00008816"/>
    </source>
</evidence>
<protein>
    <recommendedName>
        <fullName evidence="8">Phosphatidic acid phosphatase type 2/haloperoxidase domain-containing protein</fullName>
    </recommendedName>
</protein>
<feature type="transmembrane region" description="Helical" evidence="7">
    <location>
        <begin position="121"/>
        <end position="142"/>
    </location>
</feature>
<feature type="transmembrane region" description="Helical" evidence="7">
    <location>
        <begin position="65"/>
        <end position="89"/>
    </location>
</feature>
<keyword evidence="3 7" id="KW-0812">Transmembrane</keyword>
<evidence type="ECO:0000256" key="4">
    <source>
        <dbReference type="ARBA" id="ARBA00022989"/>
    </source>
</evidence>
<dbReference type="Pfam" id="PF01569">
    <property type="entry name" value="PAP2"/>
    <property type="match status" value="1"/>
</dbReference>
<feature type="transmembrane region" description="Helical" evidence="7">
    <location>
        <begin position="258"/>
        <end position="277"/>
    </location>
</feature>
<dbReference type="PANTHER" id="PTHR10165:SF35">
    <property type="entry name" value="RE23632P"/>
    <property type="match status" value="1"/>
</dbReference>
<evidence type="ECO:0000256" key="3">
    <source>
        <dbReference type="ARBA" id="ARBA00022692"/>
    </source>
</evidence>
<feature type="region of interest" description="Disordered" evidence="6">
    <location>
        <begin position="1"/>
        <end position="38"/>
    </location>
</feature>
<dbReference type="InterPro" id="IPR036938">
    <property type="entry name" value="PAP2/HPO_sf"/>
</dbReference>
<comment type="subcellular location">
    <subcellularLocation>
        <location evidence="1">Membrane</location>
        <topology evidence="1">Multi-pass membrane protein</topology>
    </subcellularLocation>
</comment>
<dbReference type="InterPro" id="IPR043216">
    <property type="entry name" value="PAP-like"/>
</dbReference>
<dbReference type="OrthoDB" id="10030083at2759"/>
<evidence type="ECO:0000256" key="5">
    <source>
        <dbReference type="ARBA" id="ARBA00023136"/>
    </source>
</evidence>
<keyword evidence="5 7" id="KW-0472">Membrane</keyword>
<comment type="similarity">
    <text evidence="2">Belongs to the PA-phosphatase related phosphoesterase family.</text>
</comment>
<evidence type="ECO:0000256" key="1">
    <source>
        <dbReference type="ARBA" id="ARBA00004141"/>
    </source>
</evidence>
<sequence length="356" mass="39521">MSSNQDLPSIPSSLPQPSTRLESDQETDLPPPEASGLRVGGRRSWLGCFSRFLHLDHFSASPSMIWFFPAYVIDWGLGLVAVVVAKLYLETAKPYYRDLSVYYANRDYHWDLRAEQVSDEWLHHLSVTLPLILLIVLTLVAYPMGGMHLIQTLHHSLLGLLTSHAISIIPTDLLKTWVGALRPDFFSRCTYSIESNVCKPKFHNIKLMEDGMKSFPSGHCTNAFAGLGFLALWLAGRNGAFAIGGDGLRAGGPFQSRLLKGFIASFWLLVALWIALTRIQDHRHHPQDVIAGSLIGLISAFIAYLLYFPSPFDGSILTSQMGKPRLVYDHDPSSPHKQATTDVHTAAMPTVLVETV</sequence>
<evidence type="ECO:0000259" key="8">
    <source>
        <dbReference type="SMART" id="SM00014"/>
    </source>
</evidence>
<keyword evidence="10" id="KW-1185">Reference proteome</keyword>
<feature type="domain" description="Phosphatidic acid phosphatase type 2/haloperoxidase" evidence="8">
    <location>
        <begin position="158"/>
        <end position="304"/>
    </location>
</feature>
<dbReference type="InterPro" id="IPR000326">
    <property type="entry name" value="PAP2/HPO"/>
</dbReference>
<dbReference type="Proteomes" id="UP000765509">
    <property type="component" value="Unassembled WGS sequence"/>
</dbReference>
<dbReference type="Gene3D" id="1.20.144.10">
    <property type="entry name" value="Phosphatidic acid phosphatase type 2/haloperoxidase"/>
    <property type="match status" value="1"/>
</dbReference>
<dbReference type="SUPFAM" id="SSF48317">
    <property type="entry name" value="Acid phosphatase/Vanadium-dependent haloperoxidase"/>
    <property type="match status" value="1"/>
</dbReference>